<dbReference type="RefSeq" id="WP_125136933.1">
    <property type="nucleotide sequence ID" value="NZ_LR130778.1"/>
</dbReference>
<sequence>MNFYLARQPIFDRNQIVIGYEIIYRSSLNSPENVDSEYDEATSRLLLNSYLDVGMDTLMGGHIAFINFDRELVLKDSPLLLNKSTTIIQIPSDVVPDPIFLDKISEFKNDGYLISLAGYIDTYPHNNLLELVDIIQVDLTQNTASSLKRIVKRFQMTTQILLAKNIESHDSYETLKRMGFELFQGYYFCKPTLTKGKILQHSNLNNVEILKLSNESEPNIKEISKRIEEDINLTIKLLRLVNSSHYFMNKIQSVQHALAMVGVQSFKNWLNIALMDSLLGEQTPEIIKLSMVRMKMMEEIGHVSKIKLHTDSLKLIGLLSVLDVLLDKNMMDAVGPLPIERELKITLFGKETIYTPIYRLVLGYEKGNFNIAYRYAEKAGIHLDALPQIYATSIQWADDLYNHIYPSEEPTVIK</sequence>
<name>A0A3P7S5D2_9FIRM</name>
<dbReference type="Gene3D" id="3.20.20.450">
    <property type="entry name" value="EAL domain"/>
    <property type="match status" value="1"/>
</dbReference>
<dbReference type="PIRSF" id="PIRSF003180">
    <property type="entry name" value="DiGMPpdiest_YuxH"/>
    <property type="match status" value="1"/>
</dbReference>
<dbReference type="InterPro" id="IPR035919">
    <property type="entry name" value="EAL_sf"/>
</dbReference>
<evidence type="ECO:0000259" key="1">
    <source>
        <dbReference type="PROSITE" id="PS51833"/>
    </source>
</evidence>
<organism evidence="2 3">
    <name type="scientific">Petrocella atlantisensis</name>
    <dbReference type="NCBI Taxonomy" id="2173034"/>
    <lineage>
        <taxon>Bacteria</taxon>
        <taxon>Bacillati</taxon>
        <taxon>Bacillota</taxon>
        <taxon>Clostridia</taxon>
        <taxon>Lachnospirales</taxon>
        <taxon>Vallitaleaceae</taxon>
        <taxon>Petrocella</taxon>
    </lineage>
</organism>
<dbReference type="KEGG" id="cbar:PATL70BA_1770"/>
<reference evidence="2 3" key="1">
    <citation type="submission" date="2018-09" db="EMBL/GenBank/DDBJ databases">
        <authorList>
            <person name="Postec A."/>
        </authorList>
    </citation>
    <scope>NUCLEOTIDE SEQUENCE [LARGE SCALE GENOMIC DNA]</scope>
    <source>
        <strain evidence="2">70B-A</strain>
    </source>
</reference>
<dbReference type="InterPro" id="IPR013976">
    <property type="entry name" value="HDOD"/>
</dbReference>
<evidence type="ECO:0000313" key="3">
    <source>
        <dbReference type="Proteomes" id="UP000279029"/>
    </source>
</evidence>
<dbReference type="EMBL" id="LR130778">
    <property type="protein sequence ID" value="VDN47659.1"/>
    <property type="molecule type" value="Genomic_DNA"/>
</dbReference>
<protein>
    <recommendedName>
        <fullName evidence="1">HDOD domain-containing protein</fullName>
    </recommendedName>
</protein>
<dbReference type="AlphaFoldDB" id="A0A3P7S5D2"/>
<dbReference type="PANTHER" id="PTHR33525:SF4">
    <property type="entry name" value="CYCLIC DI-GMP PHOSPHODIESTERASE CDGJ"/>
    <property type="match status" value="1"/>
</dbReference>
<dbReference type="InterPro" id="IPR052340">
    <property type="entry name" value="RNase_Y/CdgJ"/>
</dbReference>
<dbReference type="Gene3D" id="1.10.3210.10">
    <property type="entry name" value="Hypothetical protein af1432"/>
    <property type="match status" value="1"/>
</dbReference>
<dbReference type="PANTHER" id="PTHR33525">
    <property type="match status" value="1"/>
</dbReference>
<evidence type="ECO:0000313" key="2">
    <source>
        <dbReference type="EMBL" id="VDN47659.1"/>
    </source>
</evidence>
<dbReference type="OrthoDB" id="9804751at2"/>
<dbReference type="Proteomes" id="UP000279029">
    <property type="component" value="Chromosome"/>
</dbReference>
<dbReference type="Pfam" id="PF08668">
    <property type="entry name" value="HDOD"/>
    <property type="match status" value="1"/>
</dbReference>
<feature type="domain" description="HDOD" evidence="1">
    <location>
        <begin position="199"/>
        <end position="385"/>
    </location>
</feature>
<dbReference type="SUPFAM" id="SSF109604">
    <property type="entry name" value="HD-domain/PDEase-like"/>
    <property type="match status" value="1"/>
</dbReference>
<proteinExistence type="predicted"/>
<keyword evidence="3" id="KW-1185">Reference proteome</keyword>
<dbReference type="PROSITE" id="PS51833">
    <property type="entry name" value="HDOD"/>
    <property type="match status" value="1"/>
</dbReference>
<dbReference type="SUPFAM" id="SSF141868">
    <property type="entry name" value="EAL domain-like"/>
    <property type="match status" value="1"/>
</dbReference>
<gene>
    <name evidence="2" type="ORF">PATL70BA_1770</name>
</gene>
<accession>A0A3P7S5D2</accession>
<dbReference type="InterPro" id="IPR014408">
    <property type="entry name" value="dGMP_Pdiesterase_EAL/HD-GYP"/>
</dbReference>